<accession>A0A412EMV1</accession>
<reference evidence="1 2" key="1">
    <citation type="submission" date="2018-08" db="EMBL/GenBank/DDBJ databases">
        <title>A genome reference for cultivated species of the human gut microbiota.</title>
        <authorList>
            <person name="Zou Y."/>
            <person name="Xue W."/>
            <person name="Luo G."/>
        </authorList>
    </citation>
    <scope>NUCLEOTIDE SEQUENCE [LARGE SCALE GENOMIC DNA]</scope>
    <source>
        <strain evidence="1 2">AF25-21</strain>
    </source>
</reference>
<comment type="caution">
    <text evidence="1">The sequence shown here is derived from an EMBL/GenBank/DDBJ whole genome shotgun (WGS) entry which is preliminary data.</text>
</comment>
<dbReference type="EMBL" id="QRUH01000013">
    <property type="protein sequence ID" value="RGR46610.1"/>
    <property type="molecule type" value="Genomic_DNA"/>
</dbReference>
<organism evidence="1 2">
    <name type="scientific">Blautia obeum</name>
    <dbReference type="NCBI Taxonomy" id="40520"/>
    <lineage>
        <taxon>Bacteria</taxon>
        <taxon>Bacillati</taxon>
        <taxon>Bacillota</taxon>
        <taxon>Clostridia</taxon>
        <taxon>Lachnospirales</taxon>
        <taxon>Lachnospiraceae</taxon>
        <taxon>Blautia</taxon>
    </lineage>
</organism>
<name>A0A412EMV1_9FIRM</name>
<dbReference type="RefSeq" id="WP_118031615.1">
    <property type="nucleotide sequence ID" value="NZ_QRUH01000013.1"/>
</dbReference>
<evidence type="ECO:0000313" key="2">
    <source>
        <dbReference type="Proteomes" id="UP000285839"/>
    </source>
</evidence>
<sequence>MSIFKNFLKYKKGFSGEFDVHPLEKPLMHDKVYEYHHKKAVLENEMLYDTETAKRIFADESSLEYISFGVSTQRVYFLTPNRHWFSAEERIETESGITDVGECRIQVTKTIFVYSNLRIEKTHRVKDLIGKNDYELYKKYFGEVEEA</sequence>
<dbReference type="AlphaFoldDB" id="A0A412EMV1"/>
<protein>
    <submittedName>
        <fullName evidence="1">Uncharacterized protein</fullName>
    </submittedName>
</protein>
<dbReference type="Proteomes" id="UP000285839">
    <property type="component" value="Unassembled WGS sequence"/>
</dbReference>
<evidence type="ECO:0000313" key="1">
    <source>
        <dbReference type="EMBL" id="RGR46610.1"/>
    </source>
</evidence>
<proteinExistence type="predicted"/>
<gene>
    <name evidence="1" type="ORF">DWY46_14470</name>
</gene>